<dbReference type="PROSITE" id="PS51186">
    <property type="entry name" value="GNAT"/>
    <property type="match status" value="1"/>
</dbReference>
<evidence type="ECO:0000313" key="3">
    <source>
        <dbReference type="Proteomes" id="UP001165395"/>
    </source>
</evidence>
<name>A0ABS8D6I7_9NEIS</name>
<organism evidence="2 3">
    <name type="scientific">Leeia speluncae</name>
    <dbReference type="NCBI Taxonomy" id="2884804"/>
    <lineage>
        <taxon>Bacteria</taxon>
        <taxon>Pseudomonadati</taxon>
        <taxon>Pseudomonadota</taxon>
        <taxon>Betaproteobacteria</taxon>
        <taxon>Neisseriales</taxon>
        <taxon>Leeiaceae</taxon>
        <taxon>Leeia</taxon>
    </lineage>
</organism>
<dbReference type="SUPFAM" id="SSF55729">
    <property type="entry name" value="Acyl-CoA N-acyltransferases (Nat)"/>
    <property type="match status" value="1"/>
</dbReference>
<sequence>MHIIEITDAAGRIIAPEWLAKSEAVHRQLRPQLSDDYGLAMHGVFADGGEMIAAVNKEESQVLGIAVFRTYRNTFNGIHFYVDDLVTDSAQRSQGVGKLLIGHLSELAKKRGASKVKLDSGVQREDAHRFYFREQFVISCFNFTKKLES</sequence>
<dbReference type="RefSeq" id="WP_227180580.1">
    <property type="nucleotide sequence ID" value="NZ_JAJBZT010000004.1"/>
</dbReference>
<dbReference type="InterPro" id="IPR016181">
    <property type="entry name" value="Acyl_CoA_acyltransferase"/>
</dbReference>
<feature type="domain" description="N-acetyltransferase" evidence="1">
    <location>
        <begin position="9"/>
        <end position="149"/>
    </location>
</feature>
<dbReference type="Proteomes" id="UP001165395">
    <property type="component" value="Unassembled WGS sequence"/>
</dbReference>
<evidence type="ECO:0000259" key="1">
    <source>
        <dbReference type="PROSITE" id="PS51186"/>
    </source>
</evidence>
<dbReference type="Gene3D" id="3.40.630.30">
    <property type="match status" value="1"/>
</dbReference>
<gene>
    <name evidence="2" type="ORF">LIN78_09655</name>
</gene>
<reference evidence="2" key="1">
    <citation type="submission" date="2021-10" db="EMBL/GenBank/DDBJ databases">
        <title>The complete genome sequence of Leeia sp. TBRC 13508.</title>
        <authorList>
            <person name="Charoenyingcharoen P."/>
            <person name="Yukphan P."/>
        </authorList>
    </citation>
    <scope>NUCLEOTIDE SEQUENCE</scope>
    <source>
        <strain evidence="2">TBRC 13508</strain>
    </source>
</reference>
<protein>
    <submittedName>
        <fullName evidence="2">GNAT family N-acetyltransferase</fullName>
    </submittedName>
</protein>
<evidence type="ECO:0000313" key="2">
    <source>
        <dbReference type="EMBL" id="MCB6183810.1"/>
    </source>
</evidence>
<keyword evidence="3" id="KW-1185">Reference proteome</keyword>
<dbReference type="InterPro" id="IPR000182">
    <property type="entry name" value="GNAT_dom"/>
</dbReference>
<accession>A0ABS8D6I7</accession>
<comment type="caution">
    <text evidence="2">The sequence shown here is derived from an EMBL/GenBank/DDBJ whole genome shotgun (WGS) entry which is preliminary data.</text>
</comment>
<dbReference type="EMBL" id="JAJBZT010000004">
    <property type="protein sequence ID" value="MCB6183810.1"/>
    <property type="molecule type" value="Genomic_DNA"/>
</dbReference>
<dbReference type="Pfam" id="PF00583">
    <property type="entry name" value="Acetyltransf_1"/>
    <property type="match status" value="1"/>
</dbReference>
<proteinExistence type="predicted"/>